<protein>
    <submittedName>
        <fullName evidence="6">RHS repeat-associated core domain-containing protein</fullName>
    </submittedName>
</protein>
<dbReference type="Pfam" id="PF25023">
    <property type="entry name" value="TEN_YD-shell"/>
    <property type="match status" value="1"/>
</dbReference>
<keyword evidence="3" id="KW-0732">Signal</keyword>
<feature type="chain" id="PRO_5045604457" evidence="3">
    <location>
        <begin position="26"/>
        <end position="1552"/>
    </location>
</feature>
<organism evidence="6 7">
    <name type="scientific">Luteibacter sahnii</name>
    <dbReference type="NCBI Taxonomy" id="3021977"/>
    <lineage>
        <taxon>Bacteria</taxon>
        <taxon>Pseudomonadati</taxon>
        <taxon>Pseudomonadota</taxon>
        <taxon>Gammaproteobacteria</taxon>
        <taxon>Lysobacterales</taxon>
        <taxon>Rhodanobacteraceae</taxon>
        <taxon>Luteibacter</taxon>
    </lineage>
</organism>
<evidence type="ECO:0000313" key="6">
    <source>
        <dbReference type="EMBL" id="MDF4024661.1"/>
    </source>
</evidence>
<feature type="domain" description="Teneurin-like YD-shell" evidence="5">
    <location>
        <begin position="1109"/>
        <end position="1347"/>
    </location>
</feature>
<dbReference type="InterPro" id="IPR050708">
    <property type="entry name" value="T6SS_VgrG/RHS"/>
</dbReference>
<feature type="region of interest" description="Disordered" evidence="2">
    <location>
        <begin position="154"/>
        <end position="173"/>
    </location>
</feature>
<dbReference type="InterPro" id="IPR045351">
    <property type="entry name" value="DUF6531"/>
</dbReference>
<dbReference type="InterPro" id="IPR022385">
    <property type="entry name" value="Rhs_assc_core"/>
</dbReference>
<feature type="domain" description="DUF6531" evidence="4">
    <location>
        <begin position="170"/>
        <end position="243"/>
    </location>
</feature>
<proteinExistence type="predicted"/>
<sequence>MGRWASIIALLVLALMAAFLGPVHAQDHPGTSGPPYWFSYSIKGSGTYVVHAPTLDAVSDLGAQAMALIYGDNVTSSEMGYTTDGRPYFFTVQCYVHVKYFNPDPNGYAVARVEYTEDYKGGVACTNNHQFLLVYPTSQAYDIGKNRGGCPCTGGNGSDAPPPPASNNDGDPVNVATGNKYEEVVDYAAPTPWLTLRRFYNSSPADKTGALGALWRHSFDRSLHIVLPTVINLYRPDGRFERFTRQTDGTWKADADVNDRITEQTGSDGALTGYSAFIAGTRETETYSITGTLLSITDTTGAVTSLTYSDAATPVTVAPKPGLLTTVQDPNGRQLALTYDAQSRLQTVQQPDGGILAYAYDKAGYLTSVTHPDGTATQYLYDETAHVTTSSNPGLLTGVIDEKAVRFQTTSYNASSKVYYASMAGGAGAITLANDYGSSIDVTNALGLTSRRPLQTTLGAKKITGSSLPCGPACNQPWATITYDANGNPYDATDFRGGKTHTDYVGGLIVKQVDAVGTPQQRTSTREWDTAHRLPLKSTLTDKDGTFVQAQGWAYNDRQQLTAECTLNASAATTYTCGSQADAPAGVSQTRYTYCDAVDGVQCPRVGLLLAIDGPRQDVNDAVRYSYYTSTDESGCGTNAGPCHRVGDLNQTTDGQGHALTIEAYDKAGRVVRRRDANGVLTDVIYNQRGWPASRTVRAKTDGTASAGDATTLLEYDLTGTLHRVTDPDGVTTTYGYDDAHRLTDVTDGAGNRRHYTLDAAGNVVQEQILDPAGTVTWSVSRTYNNLSQVIRVADGRGQVVFDASATGDYDPNGNLVHSVGANGVQKENKYDALNRMVSAIADAHGSTASTANTTTSFILDTLDRLTAVTDPNGLTTTYGFDDLGYPKSLVSPDTGASSGTSDVAGHVLTHTDAKGVTVSHAYDALGRVTTDSYIDSSLNVSYHYDEANGVTGCTRSAPVGRLTRIVESAVTTTYCYDNEGRVTEQRQKQGSVTDTTTYAYTLAGRLSGIAMPSGAIVVYTRNALGQITAISATPSNGSATSIVSGVTYRPMGPVDSYTLGNGQLVTRTYDANYAPTDVNSRYFNAHYDRDAANQIVGLRDTPTTGTPETHVYDALHRLTAVQSATFNESYTYNKTGDRLSKTSDWWGSNATGTYTYQSGTHGLTDVGGQSTAVDANGAMTKSHTNGIPFTYIYDGRGRVTEIHEYGLTEASFAYNVFDQRIRKSSISGNTLRFVYNEAGQLLGEYGASSRDYIWMDGLSVGTLDGTIPAYVVVDGMGTPRRVDVGGGIGFWQWPAFTNPFGEAQASGWNYDFNLRFPGQYYDPEAFVVYNGHRYYDPATGRYIQSDPIGLSGGPSTYAYVGSHPFDAVDPSGLEEENERELFEPINVAGPINAASYRILYARIKQINPEFEDPIASPIGEIEYTPQDVARLQEAYGRELLDGCHVLGTNARGQITSRSSFRDATVRAAWREAEEGPNGGRLCPTCSKEVMVPPKSGVNRDWDVSHYPSWSNRSFPPGTPRPDIIDNYQEGTSLECPACNRSRGNNDARLVK</sequence>
<evidence type="ECO:0000313" key="7">
    <source>
        <dbReference type="Proteomes" id="UP001528850"/>
    </source>
</evidence>
<dbReference type="PANTHER" id="PTHR32305:SF15">
    <property type="entry name" value="PROTEIN RHSA-RELATED"/>
    <property type="match status" value="1"/>
</dbReference>
<dbReference type="InterPro" id="IPR056823">
    <property type="entry name" value="TEN-like_YD-shell"/>
</dbReference>
<dbReference type="EMBL" id="JARJJS010000001">
    <property type="protein sequence ID" value="MDF4024661.1"/>
    <property type="molecule type" value="Genomic_DNA"/>
</dbReference>
<comment type="caution">
    <text evidence="6">The sequence shown here is derived from an EMBL/GenBank/DDBJ whole genome shotgun (WGS) entry which is preliminary data.</text>
</comment>
<evidence type="ECO:0000256" key="1">
    <source>
        <dbReference type="ARBA" id="ARBA00022737"/>
    </source>
</evidence>
<dbReference type="Pfam" id="PF20148">
    <property type="entry name" value="DUF6531"/>
    <property type="match status" value="1"/>
</dbReference>
<reference evidence="6 7" key="1">
    <citation type="journal article" date="2024" name="Curr. Microbiol.">
        <title>Luteibacter sahnii sp. nov., A Novel Yellow-Colored Xanthomonadin Pigment Producing Probiotic Bacterium from Healthy Rice Seed Microbiome.</title>
        <authorList>
            <person name="Jaiswal G."/>
            <person name="Rana R."/>
            <person name="Nayak P.K."/>
            <person name="Chouhan R."/>
            <person name="Gandhi S.G."/>
            <person name="Patel H.K."/>
            <person name="Patil P.B."/>
        </authorList>
    </citation>
    <scope>NUCLEOTIDE SEQUENCE [LARGE SCALE GENOMIC DNA]</scope>
    <source>
        <strain evidence="6 7">PPL201</strain>
    </source>
</reference>
<dbReference type="InterPro" id="IPR006530">
    <property type="entry name" value="YD"/>
</dbReference>
<dbReference type="Gene3D" id="2.180.10.10">
    <property type="entry name" value="RHS repeat-associated core"/>
    <property type="match status" value="3"/>
</dbReference>
<dbReference type="InterPro" id="IPR031325">
    <property type="entry name" value="RHS_repeat"/>
</dbReference>
<evidence type="ECO:0000259" key="4">
    <source>
        <dbReference type="Pfam" id="PF20148"/>
    </source>
</evidence>
<dbReference type="Pfam" id="PF05593">
    <property type="entry name" value="RHS_repeat"/>
    <property type="match status" value="4"/>
</dbReference>
<evidence type="ECO:0000256" key="2">
    <source>
        <dbReference type="SAM" id="MobiDB-lite"/>
    </source>
</evidence>
<keyword evidence="1" id="KW-0677">Repeat</keyword>
<evidence type="ECO:0000256" key="3">
    <source>
        <dbReference type="SAM" id="SignalP"/>
    </source>
</evidence>
<dbReference type="PANTHER" id="PTHR32305">
    <property type="match status" value="1"/>
</dbReference>
<accession>A0ABT6B950</accession>
<gene>
    <name evidence="6" type="ORF">P3W24_06780</name>
</gene>
<evidence type="ECO:0000259" key="5">
    <source>
        <dbReference type="Pfam" id="PF25023"/>
    </source>
</evidence>
<dbReference type="NCBIfam" id="TIGR01643">
    <property type="entry name" value="YD_repeat_2x"/>
    <property type="match status" value="3"/>
</dbReference>
<dbReference type="NCBIfam" id="TIGR03696">
    <property type="entry name" value="Rhs_assc_core"/>
    <property type="match status" value="1"/>
</dbReference>
<name>A0ABT6B950_9GAMM</name>
<dbReference type="PRINTS" id="PR00394">
    <property type="entry name" value="RHSPROTEIN"/>
</dbReference>
<keyword evidence="7" id="KW-1185">Reference proteome</keyword>
<feature type="signal peptide" evidence="3">
    <location>
        <begin position="1"/>
        <end position="25"/>
    </location>
</feature>
<dbReference type="Proteomes" id="UP001528850">
    <property type="component" value="Unassembled WGS sequence"/>
</dbReference>
<feature type="region of interest" description="Disordered" evidence="2">
    <location>
        <begin position="1507"/>
        <end position="1527"/>
    </location>
</feature>